<evidence type="ECO:0000313" key="3">
    <source>
        <dbReference type="Proteomes" id="UP001359559"/>
    </source>
</evidence>
<accession>A0AAN9KLJ6</accession>
<comment type="caution">
    <text evidence="2">The sequence shown here is derived from an EMBL/GenBank/DDBJ whole genome shotgun (WGS) entry which is preliminary data.</text>
</comment>
<reference evidence="2 3" key="1">
    <citation type="submission" date="2024-01" db="EMBL/GenBank/DDBJ databases">
        <title>The genomes of 5 underutilized Papilionoideae crops provide insights into root nodulation and disease resistance.</title>
        <authorList>
            <person name="Yuan L."/>
        </authorList>
    </citation>
    <scope>NUCLEOTIDE SEQUENCE [LARGE SCALE GENOMIC DNA]</scope>
    <source>
        <strain evidence="2">LY-2023</strain>
        <tissue evidence="2">Leaf</tissue>
    </source>
</reference>
<gene>
    <name evidence="2" type="ORF">RJT34_03081</name>
</gene>
<dbReference type="AlphaFoldDB" id="A0AAN9KLJ6"/>
<proteinExistence type="predicted"/>
<organism evidence="2 3">
    <name type="scientific">Clitoria ternatea</name>
    <name type="common">Butterfly pea</name>
    <dbReference type="NCBI Taxonomy" id="43366"/>
    <lineage>
        <taxon>Eukaryota</taxon>
        <taxon>Viridiplantae</taxon>
        <taxon>Streptophyta</taxon>
        <taxon>Embryophyta</taxon>
        <taxon>Tracheophyta</taxon>
        <taxon>Spermatophyta</taxon>
        <taxon>Magnoliopsida</taxon>
        <taxon>eudicotyledons</taxon>
        <taxon>Gunneridae</taxon>
        <taxon>Pentapetalae</taxon>
        <taxon>rosids</taxon>
        <taxon>fabids</taxon>
        <taxon>Fabales</taxon>
        <taxon>Fabaceae</taxon>
        <taxon>Papilionoideae</taxon>
        <taxon>50 kb inversion clade</taxon>
        <taxon>NPAAA clade</taxon>
        <taxon>indigoferoid/millettioid clade</taxon>
        <taxon>Phaseoleae</taxon>
        <taxon>Clitoria</taxon>
    </lineage>
</organism>
<evidence type="ECO:0000256" key="1">
    <source>
        <dbReference type="SAM" id="MobiDB-lite"/>
    </source>
</evidence>
<feature type="region of interest" description="Disordered" evidence="1">
    <location>
        <begin position="1"/>
        <end position="31"/>
    </location>
</feature>
<dbReference type="Proteomes" id="UP001359559">
    <property type="component" value="Unassembled WGS sequence"/>
</dbReference>
<dbReference type="EMBL" id="JAYKXN010000001">
    <property type="protein sequence ID" value="KAK7318382.1"/>
    <property type="molecule type" value="Genomic_DNA"/>
</dbReference>
<name>A0AAN9KLJ6_CLITE</name>
<protein>
    <submittedName>
        <fullName evidence="2">Uncharacterized protein</fullName>
    </submittedName>
</protein>
<evidence type="ECO:0000313" key="2">
    <source>
        <dbReference type="EMBL" id="KAK7318382.1"/>
    </source>
</evidence>
<sequence length="98" mass="11143">MGEHSSITIRIMVDSSGNQPSQEESSERVGRRVTDSIENHFLTMKLKMFNNDGQDICLKCYLLHEIMHIKGSAQETNFFCPSELKRVALDKYTLFSAG</sequence>
<keyword evidence="3" id="KW-1185">Reference proteome</keyword>